<dbReference type="RefSeq" id="WP_190472890.1">
    <property type="nucleotide sequence ID" value="NZ_JACJPW010000108.1"/>
</dbReference>
<reference evidence="9" key="2">
    <citation type="submission" date="2020-08" db="EMBL/GenBank/DDBJ databases">
        <authorList>
            <person name="Chen M."/>
            <person name="Teng W."/>
            <person name="Zhao L."/>
            <person name="Hu C."/>
            <person name="Zhou Y."/>
            <person name="Han B."/>
            <person name="Song L."/>
            <person name="Shu W."/>
        </authorList>
    </citation>
    <scope>NUCLEOTIDE SEQUENCE</scope>
    <source>
        <strain evidence="9">FACHB-1375</strain>
    </source>
</reference>
<keyword evidence="5 7" id="KW-1133">Transmembrane helix</keyword>
<keyword evidence="6 7" id="KW-0472">Membrane</keyword>
<dbReference type="InterPro" id="IPR000515">
    <property type="entry name" value="MetI-like"/>
</dbReference>
<keyword evidence="4 7" id="KW-0812">Transmembrane</keyword>
<dbReference type="PANTHER" id="PTHR43744:SF12">
    <property type="entry name" value="ABC TRANSPORTER PERMEASE PROTEIN MG189-RELATED"/>
    <property type="match status" value="1"/>
</dbReference>
<feature type="transmembrane region" description="Helical" evidence="7">
    <location>
        <begin position="32"/>
        <end position="58"/>
    </location>
</feature>
<evidence type="ECO:0000256" key="3">
    <source>
        <dbReference type="ARBA" id="ARBA00022475"/>
    </source>
</evidence>
<comment type="caution">
    <text evidence="9">The sequence shown here is derived from an EMBL/GenBank/DDBJ whole genome shotgun (WGS) entry which is preliminary data.</text>
</comment>
<name>A0A926VK16_9CYAN</name>
<proteinExistence type="inferred from homology"/>
<accession>A0A926VK16</accession>
<dbReference type="Pfam" id="PF00528">
    <property type="entry name" value="BPD_transp_1"/>
    <property type="match status" value="1"/>
</dbReference>
<dbReference type="Proteomes" id="UP000641646">
    <property type="component" value="Unassembled WGS sequence"/>
</dbReference>
<evidence type="ECO:0000256" key="2">
    <source>
        <dbReference type="ARBA" id="ARBA00022448"/>
    </source>
</evidence>
<feature type="domain" description="ABC transmembrane type-1" evidence="8">
    <location>
        <begin position="91"/>
        <end position="280"/>
    </location>
</feature>
<dbReference type="PANTHER" id="PTHR43744">
    <property type="entry name" value="ABC TRANSPORTER PERMEASE PROTEIN MG189-RELATED-RELATED"/>
    <property type="match status" value="1"/>
</dbReference>
<sequence>MPEQNCESQSPIAYPQSGPTVPFLFWNRLLEWLIPVLLVITAFIVLLPLFAVFLTSFAPTGTTPSLAPWQKGWTWENYRQAWQRGNFLLAFANSTLVALAVTGFQVITSALAGYALARLKFRGRQALLLIVLATLVIPFQLLVIPIFLVLKWGHAINTYWALILPTAANGFGIFLLRQYFQTVPIELEEAAALDGANRLQILWRVMLPLSRPALVTLFLFTFIGEWNDLFKPLVFTTRPELRTVQLALADFQEQFTNNWPLMMAAVTIATVPILLLFLIGQRQFIRGIATTGIKS</sequence>
<dbReference type="AlphaFoldDB" id="A0A926VK16"/>
<feature type="transmembrane region" description="Helical" evidence="7">
    <location>
        <begin position="259"/>
        <end position="279"/>
    </location>
</feature>
<feature type="transmembrane region" description="Helical" evidence="7">
    <location>
        <begin position="87"/>
        <end position="114"/>
    </location>
</feature>
<feature type="transmembrane region" description="Helical" evidence="7">
    <location>
        <begin position="201"/>
        <end position="223"/>
    </location>
</feature>
<gene>
    <name evidence="9" type="ORF">H6G03_29335</name>
</gene>
<comment type="subcellular location">
    <subcellularLocation>
        <location evidence="1 7">Cell membrane</location>
        <topology evidence="1 7">Multi-pass membrane protein</topology>
    </subcellularLocation>
</comment>
<evidence type="ECO:0000256" key="1">
    <source>
        <dbReference type="ARBA" id="ARBA00004651"/>
    </source>
</evidence>
<dbReference type="GO" id="GO:0055085">
    <property type="term" value="P:transmembrane transport"/>
    <property type="evidence" value="ECO:0007669"/>
    <property type="project" value="InterPro"/>
</dbReference>
<evidence type="ECO:0000256" key="7">
    <source>
        <dbReference type="RuleBase" id="RU363032"/>
    </source>
</evidence>
<evidence type="ECO:0000256" key="5">
    <source>
        <dbReference type="ARBA" id="ARBA00022989"/>
    </source>
</evidence>
<reference evidence="9" key="1">
    <citation type="journal article" date="2015" name="ISME J.">
        <title>Draft Genome Sequence of Streptomyces incarnatus NRRL8089, which Produces the Nucleoside Antibiotic Sinefungin.</title>
        <authorList>
            <person name="Oshima K."/>
            <person name="Hattori M."/>
            <person name="Shimizu H."/>
            <person name="Fukuda K."/>
            <person name="Nemoto M."/>
            <person name="Inagaki K."/>
            <person name="Tamura T."/>
        </authorList>
    </citation>
    <scope>NUCLEOTIDE SEQUENCE</scope>
    <source>
        <strain evidence="9">FACHB-1375</strain>
    </source>
</reference>
<dbReference type="SUPFAM" id="SSF161098">
    <property type="entry name" value="MetI-like"/>
    <property type="match status" value="1"/>
</dbReference>
<keyword evidence="10" id="KW-1185">Reference proteome</keyword>
<dbReference type="GO" id="GO:0005886">
    <property type="term" value="C:plasma membrane"/>
    <property type="evidence" value="ECO:0007669"/>
    <property type="project" value="UniProtKB-SubCell"/>
</dbReference>
<dbReference type="CDD" id="cd06261">
    <property type="entry name" value="TM_PBP2"/>
    <property type="match status" value="1"/>
</dbReference>
<dbReference type="EMBL" id="JACJPW010000108">
    <property type="protein sequence ID" value="MBD2185128.1"/>
    <property type="molecule type" value="Genomic_DNA"/>
</dbReference>
<evidence type="ECO:0000313" key="10">
    <source>
        <dbReference type="Proteomes" id="UP000641646"/>
    </source>
</evidence>
<evidence type="ECO:0000256" key="4">
    <source>
        <dbReference type="ARBA" id="ARBA00022692"/>
    </source>
</evidence>
<dbReference type="InterPro" id="IPR035906">
    <property type="entry name" value="MetI-like_sf"/>
</dbReference>
<evidence type="ECO:0000313" key="9">
    <source>
        <dbReference type="EMBL" id="MBD2185128.1"/>
    </source>
</evidence>
<organism evidence="9 10">
    <name type="scientific">Aerosakkonema funiforme FACHB-1375</name>
    <dbReference type="NCBI Taxonomy" id="2949571"/>
    <lineage>
        <taxon>Bacteria</taxon>
        <taxon>Bacillati</taxon>
        <taxon>Cyanobacteriota</taxon>
        <taxon>Cyanophyceae</taxon>
        <taxon>Oscillatoriophycideae</taxon>
        <taxon>Aerosakkonematales</taxon>
        <taxon>Aerosakkonemataceae</taxon>
        <taxon>Aerosakkonema</taxon>
    </lineage>
</organism>
<feature type="transmembrane region" description="Helical" evidence="7">
    <location>
        <begin position="159"/>
        <end position="180"/>
    </location>
</feature>
<keyword evidence="3" id="KW-1003">Cell membrane</keyword>
<keyword evidence="2 7" id="KW-0813">Transport</keyword>
<feature type="transmembrane region" description="Helical" evidence="7">
    <location>
        <begin position="126"/>
        <end position="147"/>
    </location>
</feature>
<evidence type="ECO:0000259" key="8">
    <source>
        <dbReference type="PROSITE" id="PS50928"/>
    </source>
</evidence>
<protein>
    <submittedName>
        <fullName evidence="9">Carbohydrate ABC transporter permease</fullName>
    </submittedName>
</protein>
<dbReference type="Gene3D" id="1.10.3720.10">
    <property type="entry name" value="MetI-like"/>
    <property type="match status" value="1"/>
</dbReference>
<evidence type="ECO:0000256" key="6">
    <source>
        <dbReference type="ARBA" id="ARBA00023136"/>
    </source>
</evidence>
<dbReference type="PROSITE" id="PS50928">
    <property type="entry name" value="ABC_TM1"/>
    <property type="match status" value="1"/>
</dbReference>
<comment type="similarity">
    <text evidence="7">Belongs to the binding-protein-dependent transport system permease family.</text>
</comment>